<evidence type="ECO:0000313" key="2">
    <source>
        <dbReference type="Proteomes" id="UP000789525"/>
    </source>
</evidence>
<feature type="non-terminal residue" evidence="1">
    <location>
        <position position="1"/>
    </location>
</feature>
<feature type="non-terminal residue" evidence="1">
    <location>
        <position position="42"/>
    </location>
</feature>
<organism evidence="1 2">
    <name type="scientific">Acaulospora colombiana</name>
    <dbReference type="NCBI Taxonomy" id="27376"/>
    <lineage>
        <taxon>Eukaryota</taxon>
        <taxon>Fungi</taxon>
        <taxon>Fungi incertae sedis</taxon>
        <taxon>Mucoromycota</taxon>
        <taxon>Glomeromycotina</taxon>
        <taxon>Glomeromycetes</taxon>
        <taxon>Diversisporales</taxon>
        <taxon>Acaulosporaceae</taxon>
        <taxon>Acaulospora</taxon>
    </lineage>
</organism>
<reference evidence="1" key="1">
    <citation type="submission" date="2021-06" db="EMBL/GenBank/DDBJ databases">
        <authorList>
            <person name="Kallberg Y."/>
            <person name="Tangrot J."/>
            <person name="Rosling A."/>
        </authorList>
    </citation>
    <scope>NUCLEOTIDE SEQUENCE</scope>
    <source>
        <strain evidence="1">CL356</strain>
    </source>
</reference>
<gene>
    <name evidence="1" type="ORF">ACOLOM_LOCUS13339</name>
</gene>
<dbReference type="Proteomes" id="UP000789525">
    <property type="component" value="Unassembled WGS sequence"/>
</dbReference>
<evidence type="ECO:0000313" key="1">
    <source>
        <dbReference type="EMBL" id="CAG8763844.1"/>
    </source>
</evidence>
<sequence>EKYNEVYTTKADDKTLDIRQHQRQTTRWETRSQRSTVKQESE</sequence>
<dbReference type="EMBL" id="CAJVPT010060527">
    <property type="protein sequence ID" value="CAG8763844.1"/>
    <property type="molecule type" value="Genomic_DNA"/>
</dbReference>
<comment type="caution">
    <text evidence="1">The sequence shown here is derived from an EMBL/GenBank/DDBJ whole genome shotgun (WGS) entry which is preliminary data.</text>
</comment>
<proteinExistence type="predicted"/>
<name>A0ACA9QRP8_9GLOM</name>
<keyword evidence="2" id="KW-1185">Reference proteome</keyword>
<accession>A0ACA9QRP8</accession>
<protein>
    <submittedName>
        <fullName evidence="1">7095_t:CDS:1</fullName>
    </submittedName>
</protein>